<comment type="caution">
    <text evidence="8">The sequence shown here is derived from an EMBL/GenBank/DDBJ whole genome shotgun (WGS) entry which is preliminary data.</text>
</comment>
<feature type="non-terminal residue" evidence="8">
    <location>
        <position position="1"/>
    </location>
</feature>
<sequence length="194" mass="22873">VVRETVLWRRKKLSLFQLVIATATWVVMEVYQFNFLTIASWAAMAIVTASFLWGNILRLVGKEPSDMSRLEIPEETAVRFAHRVKRSIEGGERWLFHVTIEREWYVFIGIVGVLYLLSILGSYSDFLTLLYIGNVLGMTVPVIYVKYENQIKRFGEGIRMRMRSVYERFDEKVIQRIKHKLFNHHEVKKEKKAE</sequence>
<feature type="transmembrane region" description="Helical" evidence="6">
    <location>
        <begin position="104"/>
        <end position="123"/>
    </location>
</feature>
<protein>
    <recommendedName>
        <fullName evidence="6">Reticulon-like protein</fullName>
    </recommendedName>
</protein>
<reference evidence="8 9" key="1">
    <citation type="submission" date="2023-12" db="EMBL/GenBank/DDBJ databases">
        <title>A high-quality genome assembly for Dillenia turbinata (Dilleniales).</title>
        <authorList>
            <person name="Chanderbali A."/>
        </authorList>
    </citation>
    <scope>NUCLEOTIDE SEQUENCE [LARGE SCALE GENOMIC DNA]</scope>
    <source>
        <strain evidence="8">LSX21</strain>
        <tissue evidence="8">Leaf</tissue>
    </source>
</reference>
<name>A0AAN8Z744_9MAGN</name>
<evidence type="ECO:0000313" key="8">
    <source>
        <dbReference type="EMBL" id="KAK6922998.1"/>
    </source>
</evidence>
<evidence type="ECO:0000256" key="5">
    <source>
        <dbReference type="ARBA" id="ARBA00023136"/>
    </source>
</evidence>
<dbReference type="AlphaFoldDB" id="A0AAN8Z744"/>
<evidence type="ECO:0000259" key="7">
    <source>
        <dbReference type="PROSITE" id="PS50845"/>
    </source>
</evidence>
<evidence type="ECO:0000256" key="2">
    <source>
        <dbReference type="ARBA" id="ARBA00022692"/>
    </source>
</evidence>
<feature type="transmembrane region" description="Helical" evidence="6">
    <location>
        <begin position="129"/>
        <end position="147"/>
    </location>
</feature>
<evidence type="ECO:0000256" key="4">
    <source>
        <dbReference type="ARBA" id="ARBA00022989"/>
    </source>
</evidence>
<feature type="domain" description="Reticulon" evidence="7">
    <location>
        <begin position="2"/>
        <end position="194"/>
    </location>
</feature>
<dbReference type="PROSITE" id="PS50845">
    <property type="entry name" value="RETICULON"/>
    <property type="match status" value="1"/>
</dbReference>
<dbReference type="Pfam" id="PF02453">
    <property type="entry name" value="Reticulon"/>
    <property type="match status" value="1"/>
</dbReference>
<dbReference type="InterPro" id="IPR003388">
    <property type="entry name" value="Reticulon"/>
</dbReference>
<feature type="transmembrane region" description="Helical" evidence="6">
    <location>
        <begin position="13"/>
        <end position="32"/>
    </location>
</feature>
<dbReference type="PANTHER" id="PTHR10994:SF145">
    <property type="entry name" value="RETICULON-LIKE PROTEIN B13"/>
    <property type="match status" value="1"/>
</dbReference>
<dbReference type="InterPro" id="IPR045064">
    <property type="entry name" value="Reticulon-like"/>
</dbReference>
<accession>A0AAN8Z744</accession>
<evidence type="ECO:0000313" key="9">
    <source>
        <dbReference type="Proteomes" id="UP001370490"/>
    </source>
</evidence>
<keyword evidence="3 6" id="KW-0256">Endoplasmic reticulum</keyword>
<dbReference type="PANTHER" id="PTHR10994">
    <property type="entry name" value="RETICULON"/>
    <property type="match status" value="1"/>
</dbReference>
<evidence type="ECO:0000256" key="6">
    <source>
        <dbReference type="RuleBase" id="RU363132"/>
    </source>
</evidence>
<keyword evidence="2 6" id="KW-0812">Transmembrane</keyword>
<dbReference type="GO" id="GO:0009617">
    <property type="term" value="P:response to bacterium"/>
    <property type="evidence" value="ECO:0007669"/>
    <property type="project" value="InterPro"/>
</dbReference>
<comment type="subcellular location">
    <subcellularLocation>
        <location evidence="1 6">Endoplasmic reticulum membrane</location>
        <topology evidence="1 6">Multi-pass membrane protein</topology>
    </subcellularLocation>
</comment>
<gene>
    <name evidence="8" type="ORF">RJ641_011302</name>
</gene>
<organism evidence="8 9">
    <name type="scientific">Dillenia turbinata</name>
    <dbReference type="NCBI Taxonomy" id="194707"/>
    <lineage>
        <taxon>Eukaryota</taxon>
        <taxon>Viridiplantae</taxon>
        <taxon>Streptophyta</taxon>
        <taxon>Embryophyta</taxon>
        <taxon>Tracheophyta</taxon>
        <taxon>Spermatophyta</taxon>
        <taxon>Magnoliopsida</taxon>
        <taxon>eudicotyledons</taxon>
        <taxon>Gunneridae</taxon>
        <taxon>Pentapetalae</taxon>
        <taxon>Dilleniales</taxon>
        <taxon>Dilleniaceae</taxon>
        <taxon>Dillenia</taxon>
    </lineage>
</organism>
<keyword evidence="5 6" id="KW-0472">Membrane</keyword>
<keyword evidence="9" id="KW-1185">Reference proteome</keyword>
<keyword evidence="4 6" id="KW-1133">Transmembrane helix</keyword>
<dbReference type="Proteomes" id="UP001370490">
    <property type="component" value="Unassembled WGS sequence"/>
</dbReference>
<proteinExistence type="predicted"/>
<dbReference type="EMBL" id="JBAMMX010000018">
    <property type="protein sequence ID" value="KAK6922998.1"/>
    <property type="molecule type" value="Genomic_DNA"/>
</dbReference>
<evidence type="ECO:0000256" key="1">
    <source>
        <dbReference type="ARBA" id="ARBA00004477"/>
    </source>
</evidence>
<dbReference type="GO" id="GO:0005789">
    <property type="term" value="C:endoplasmic reticulum membrane"/>
    <property type="evidence" value="ECO:0007669"/>
    <property type="project" value="UniProtKB-SubCell"/>
</dbReference>
<evidence type="ECO:0000256" key="3">
    <source>
        <dbReference type="ARBA" id="ARBA00022824"/>
    </source>
</evidence>
<feature type="transmembrane region" description="Helical" evidence="6">
    <location>
        <begin position="38"/>
        <end position="60"/>
    </location>
</feature>